<protein>
    <submittedName>
        <fullName evidence="2">DUF3325 domain-containing protein</fullName>
    </submittedName>
</protein>
<accession>A0A5C7VQB1</accession>
<dbReference type="Pfam" id="PF11804">
    <property type="entry name" value="DUF3325"/>
    <property type="match status" value="1"/>
</dbReference>
<dbReference type="EMBL" id="SSFO01000307">
    <property type="protein sequence ID" value="TXI27350.1"/>
    <property type="molecule type" value="Genomic_DNA"/>
</dbReference>
<feature type="transmembrane region" description="Helical" evidence="1">
    <location>
        <begin position="65"/>
        <end position="83"/>
    </location>
</feature>
<evidence type="ECO:0000256" key="1">
    <source>
        <dbReference type="SAM" id="Phobius"/>
    </source>
</evidence>
<feature type="transmembrane region" description="Helical" evidence="1">
    <location>
        <begin position="42"/>
        <end position="58"/>
    </location>
</feature>
<organism evidence="2 3">
    <name type="scientific">Aquipseudomonas alcaligenes</name>
    <name type="common">Pseudomonas alcaligenes</name>
    <dbReference type="NCBI Taxonomy" id="43263"/>
    <lineage>
        <taxon>Bacteria</taxon>
        <taxon>Pseudomonadati</taxon>
        <taxon>Pseudomonadota</taxon>
        <taxon>Gammaproteobacteria</taxon>
        <taxon>Pseudomonadales</taxon>
        <taxon>Pseudomonadaceae</taxon>
        <taxon>Aquipseudomonas</taxon>
    </lineage>
</organism>
<keyword evidence="1" id="KW-0812">Transmembrane</keyword>
<sequence length="107" mass="11343">MLLLAFALSYLAMLALSMAMSRHHKALFTVAASPARQRLLRPLAGLALGLALAACWWAEGGEIGAVLWLCQLMLAGLLLVALLAWRARWVLPLAAMLPLAAGLGALL</sequence>
<evidence type="ECO:0000313" key="3">
    <source>
        <dbReference type="Proteomes" id="UP000321110"/>
    </source>
</evidence>
<dbReference type="InterPro" id="IPR021762">
    <property type="entry name" value="DUF3325"/>
</dbReference>
<evidence type="ECO:0000313" key="2">
    <source>
        <dbReference type="EMBL" id="TXI27350.1"/>
    </source>
</evidence>
<name>A0A5C7VQB1_AQUAC</name>
<keyword evidence="1" id="KW-1133">Transmembrane helix</keyword>
<proteinExistence type="predicted"/>
<dbReference type="Proteomes" id="UP000321110">
    <property type="component" value="Unassembled WGS sequence"/>
</dbReference>
<reference evidence="2 3" key="1">
    <citation type="submission" date="2018-09" db="EMBL/GenBank/DDBJ databases">
        <title>Metagenome Assembled Genomes from an Advanced Water Purification Facility.</title>
        <authorList>
            <person name="Stamps B.W."/>
            <person name="Spear J.R."/>
        </authorList>
    </citation>
    <scope>NUCLEOTIDE SEQUENCE [LARGE SCALE GENOMIC DNA]</scope>
    <source>
        <strain evidence="2">Bin_52_1</strain>
    </source>
</reference>
<dbReference type="AlphaFoldDB" id="A0A5C7VQB1"/>
<feature type="transmembrane region" description="Helical" evidence="1">
    <location>
        <begin position="89"/>
        <end position="106"/>
    </location>
</feature>
<gene>
    <name evidence="2" type="ORF">E6Q69_18140</name>
</gene>
<keyword evidence="1" id="KW-0472">Membrane</keyword>
<comment type="caution">
    <text evidence="2">The sequence shown here is derived from an EMBL/GenBank/DDBJ whole genome shotgun (WGS) entry which is preliminary data.</text>
</comment>